<evidence type="ECO:0000313" key="2">
    <source>
        <dbReference type="Proteomes" id="UP000196581"/>
    </source>
</evidence>
<gene>
    <name evidence="1" type="ORF">FM105_08995</name>
</gene>
<reference evidence="2" key="1">
    <citation type="submission" date="2017-02" db="EMBL/GenBank/DDBJ databases">
        <authorList>
            <person name="Dridi B."/>
        </authorList>
    </citation>
    <scope>NUCLEOTIDE SEQUENCE [LARGE SCALE GENOMIC DNA]</scope>
    <source>
        <strain evidence="2">B Co 03.10</strain>
    </source>
</reference>
<sequence>MTMNQPQPESAPRVRPDRAVLARHLDAVRITGRVATPRENNLAHIGRFLAQERQFDFGVSLSREWTEDEVFDLMVGRVGISDDRRFVEGVDTISAEKCIDALDRMRSVLLEVVEARGAILFATGHPAGLLPVHQAVAAWAESRGATIAGLRVDERSEPLWVSAPVGGDVRRMDRVHVWHQHGGLPHTHFAEPMLALLEALQSTGEGTPDLVVADHGWAGGAGTSGLRTVGYADCNDPALFVAEAQGQVDVAVPLDDNVLPQFYEPLIDYVIGSTA</sequence>
<dbReference type="RefSeq" id="WP_256970311.1">
    <property type="nucleotide sequence ID" value="NZ_FWFF01000014.1"/>
</dbReference>
<dbReference type="Proteomes" id="UP000196581">
    <property type="component" value="Unassembled WGS sequence"/>
</dbReference>
<accession>A0A1X6XIS3</accession>
<evidence type="ECO:0008006" key="3">
    <source>
        <dbReference type="Google" id="ProtNLM"/>
    </source>
</evidence>
<protein>
    <recommendedName>
        <fullName evidence="3">Taurine ABC transporter ATPase</fullName>
    </recommendedName>
</protein>
<name>A0A1X6XIS3_9MICO</name>
<dbReference type="InterPro" id="IPR031423">
    <property type="entry name" value="Phosphatase_SCO2771"/>
</dbReference>
<dbReference type="EMBL" id="FWFF01000014">
    <property type="protein sequence ID" value="SLM98427.1"/>
    <property type="molecule type" value="Genomic_DNA"/>
</dbReference>
<organism evidence="1 2">
    <name type="scientific">Brevibacterium yomogidense</name>
    <dbReference type="NCBI Taxonomy" id="946573"/>
    <lineage>
        <taxon>Bacteria</taxon>
        <taxon>Bacillati</taxon>
        <taxon>Actinomycetota</taxon>
        <taxon>Actinomycetes</taxon>
        <taxon>Micrococcales</taxon>
        <taxon>Brevibacteriaceae</taxon>
        <taxon>Brevibacterium</taxon>
    </lineage>
</organism>
<proteinExistence type="predicted"/>
<evidence type="ECO:0000313" key="1">
    <source>
        <dbReference type="EMBL" id="SLM98427.1"/>
    </source>
</evidence>
<dbReference type="Pfam" id="PF15698">
    <property type="entry name" value="Phosphatase"/>
    <property type="match status" value="1"/>
</dbReference>
<keyword evidence="2" id="KW-1185">Reference proteome</keyword>
<dbReference type="AlphaFoldDB" id="A0A1X6XIS3"/>